<reference evidence="2" key="1">
    <citation type="submission" date="2020-08" db="EMBL/GenBank/DDBJ databases">
        <title>Genomic Encyclopedia of Type Strains, Phase IV (KMG-IV): sequencing the most valuable type-strain genomes for metagenomic binning, comparative biology and taxonomic classification.</title>
        <authorList>
            <person name="Goeker M."/>
        </authorList>
    </citation>
    <scope>NUCLEOTIDE SEQUENCE [LARGE SCALE GENOMIC DNA]</scope>
    <source>
        <strain evidence="2">DSM 105720</strain>
    </source>
</reference>
<feature type="signal peptide" evidence="1">
    <location>
        <begin position="1"/>
        <end position="20"/>
    </location>
</feature>
<dbReference type="RefSeq" id="WP_044160204.1">
    <property type="nucleotide sequence ID" value="NZ_JACIER010000009.1"/>
</dbReference>
<evidence type="ECO:0000313" key="2">
    <source>
        <dbReference type="EMBL" id="MBB4044548.1"/>
    </source>
</evidence>
<accession>A0A840D2A9</accession>
<keyword evidence="1" id="KW-0732">Signal</keyword>
<name>A0A840D2A9_9BACE</name>
<evidence type="ECO:0000313" key="3">
    <source>
        <dbReference type="Proteomes" id="UP000560658"/>
    </source>
</evidence>
<keyword evidence="3" id="KW-1185">Reference proteome</keyword>
<sequence>MKKLLLILLLLCGMTPILRAADGCDQHLTRDEFRAKQKAFIMEKAELTKEEAAKFFPVYFELQDRKKKLNDESWDLVRKGKNDKTTDAEYGTIIEKITDNRIASDRLDKTYLDKFKKILPNRKIYLVQRAEMRFHRELLKNVQGKGGGHESQDRRK</sequence>
<feature type="chain" id="PRO_5032933845" evidence="1">
    <location>
        <begin position="21"/>
        <end position="156"/>
    </location>
</feature>
<gene>
    <name evidence="2" type="ORF">GGR06_002343</name>
</gene>
<evidence type="ECO:0000256" key="1">
    <source>
        <dbReference type="SAM" id="SignalP"/>
    </source>
</evidence>
<proteinExistence type="predicted"/>
<comment type="caution">
    <text evidence="2">The sequence shown here is derived from an EMBL/GenBank/DDBJ whole genome shotgun (WGS) entry which is preliminary data.</text>
</comment>
<dbReference type="Proteomes" id="UP000560658">
    <property type="component" value="Unassembled WGS sequence"/>
</dbReference>
<dbReference type="EMBL" id="JACIER010000009">
    <property type="protein sequence ID" value="MBB4044548.1"/>
    <property type="molecule type" value="Genomic_DNA"/>
</dbReference>
<protein>
    <submittedName>
        <fullName evidence="2">Ribosome biogenesis protein Nip4</fullName>
    </submittedName>
</protein>
<dbReference type="AlphaFoldDB" id="A0A840D2A9"/>
<organism evidence="2 3">
    <name type="scientific">Bacteroides reticulotermitis</name>
    <dbReference type="NCBI Taxonomy" id="1133319"/>
    <lineage>
        <taxon>Bacteria</taxon>
        <taxon>Pseudomonadati</taxon>
        <taxon>Bacteroidota</taxon>
        <taxon>Bacteroidia</taxon>
        <taxon>Bacteroidales</taxon>
        <taxon>Bacteroidaceae</taxon>
        <taxon>Bacteroides</taxon>
    </lineage>
</organism>